<reference evidence="3" key="1">
    <citation type="submission" date="2022-07" db="EMBL/GenBank/DDBJ databases">
        <title>Fungi with potential for degradation of polypropylene.</title>
        <authorList>
            <person name="Gostincar C."/>
        </authorList>
    </citation>
    <scope>NUCLEOTIDE SEQUENCE</scope>
    <source>
        <strain evidence="3">EXF-13287</strain>
    </source>
</reference>
<dbReference type="Proteomes" id="UP001174691">
    <property type="component" value="Unassembled WGS sequence"/>
</dbReference>
<comment type="caution">
    <text evidence="3">The sequence shown here is derived from an EMBL/GenBank/DDBJ whole genome shotgun (WGS) entry which is preliminary data.</text>
</comment>
<dbReference type="PANTHER" id="PTHR31438:SF7">
    <property type="entry name" value="ACYLTRANSFERASE MBTK_IUCB-LIKE CONSERVED DOMAIN-CONTAINING PROTEIN"/>
    <property type="match status" value="1"/>
</dbReference>
<organism evidence="3 4">
    <name type="scientific">Coniochaeta hoffmannii</name>
    <dbReference type="NCBI Taxonomy" id="91930"/>
    <lineage>
        <taxon>Eukaryota</taxon>
        <taxon>Fungi</taxon>
        <taxon>Dikarya</taxon>
        <taxon>Ascomycota</taxon>
        <taxon>Pezizomycotina</taxon>
        <taxon>Sordariomycetes</taxon>
        <taxon>Sordariomycetidae</taxon>
        <taxon>Coniochaetales</taxon>
        <taxon>Coniochaetaceae</taxon>
        <taxon>Coniochaeta</taxon>
    </lineage>
</organism>
<comment type="similarity">
    <text evidence="1">Belongs to the lysine N-acyltransferase MbtK family.</text>
</comment>
<evidence type="ECO:0000313" key="4">
    <source>
        <dbReference type="Proteomes" id="UP001174691"/>
    </source>
</evidence>
<dbReference type="GO" id="GO:0016410">
    <property type="term" value="F:N-acyltransferase activity"/>
    <property type="evidence" value="ECO:0007669"/>
    <property type="project" value="TreeGrafter"/>
</dbReference>
<feature type="domain" description="Acyltransferase MbtK/IucB-like conserved" evidence="2">
    <location>
        <begin position="249"/>
        <end position="298"/>
    </location>
</feature>
<accession>A0AA38RXF2</accession>
<dbReference type="SMART" id="SM01006">
    <property type="entry name" value="AlcB"/>
    <property type="match status" value="1"/>
</dbReference>
<dbReference type="AlphaFoldDB" id="A0AA38RXF2"/>
<dbReference type="EMBL" id="JANBVN010000073">
    <property type="protein sequence ID" value="KAJ9150173.1"/>
    <property type="molecule type" value="Genomic_DNA"/>
</dbReference>
<dbReference type="SUPFAM" id="SSF55729">
    <property type="entry name" value="Acyl-CoA N-acyltransferases (Nat)"/>
    <property type="match status" value="1"/>
</dbReference>
<dbReference type="InterPro" id="IPR016181">
    <property type="entry name" value="Acyl_CoA_acyltransferase"/>
</dbReference>
<dbReference type="Gene3D" id="3.40.630.30">
    <property type="match status" value="1"/>
</dbReference>
<dbReference type="GO" id="GO:0019290">
    <property type="term" value="P:siderophore biosynthetic process"/>
    <property type="evidence" value="ECO:0007669"/>
    <property type="project" value="InterPro"/>
</dbReference>
<evidence type="ECO:0000259" key="2">
    <source>
        <dbReference type="SMART" id="SM01006"/>
    </source>
</evidence>
<protein>
    <submittedName>
        <fullName evidence="3">Siderophore biosynthesis protein</fullName>
    </submittedName>
</protein>
<dbReference type="InterPro" id="IPR019432">
    <property type="entry name" value="Acyltransferase_MbtK/IucB-like"/>
</dbReference>
<evidence type="ECO:0000256" key="1">
    <source>
        <dbReference type="ARBA" id="ARBA00009893"/>
    </source>
</evidence>
<dbReference type="Pfam" id="PF13523">
    <property type="entry name" value="Acetyltransf_8"/>
    <property type="match status" value="1"/>
</dbReference>
<dbReference type="PANTHER" id="PTHR31438">
    <property type="entry name" value="LYSINE N-ACYLTRANSFERASE C17G9.06C-RELATED"/>
    <property type="match status" value="1"/>
</dbReference>
<evidence type="ECO:0000313" key="3">
    <source>
        <dbReference type="EMBL" id="KAJ9150173.1"/>
    </source>
</evidence>
<name>A0AA38RXF2_9PEZI</name>
<keyword evidence="4" id="KW-1185">Reference proteome</keyword>
<gene>
    <name evidence="3" type="ORF">NKR19_g5378</name>
</gene>
<sequence>MASRRLHDYVVSQDTVLKLPHPYLTSYHVQKGDRSGSFQLRAEDKTPDGAPNLGETLIQFTEPEDLRSGDRPEESNNTAWARARRSPLVNLHWKHDQEPAISAVWLMVYVIFTIRTGEEFFRLRIHGPGADSLVQQLKTVALAIDHPGPSGSGKRSSTDKCEELLVLRGSFWQGAGSPFGPRPIWIIDDNSLKPEHRISSYPLTPLDYTMTIDPPATLSWHPRRPVKPRPGSVIYSRYIPHLKETFSMVALDYQNEDHVQLFHQWQNDPRVSQGWNQTGTLDQHRDYLRGAHEDPHQLTILAKFEDTYFAYFEVYWAKEDRLGGYYTPGDFDRGRYSLVGDVRYRGPHRVSAWWSSLMHYLFLDDPRTMYVVGEPKYTNSSVLMYDLMHGFGLDKFVDLPDKRSAFVRCSRERFFQLCPLDENPKVMGGTMVGLVPKL</sequence>
<proteinExistence type="inferred from homology"/>